<keyword evidence="8" id="KW-1185">Reference proteome</keyword>
<dbReference type="PATRIC" id="fig|631454.5.peg.3573"/>
<protein>
    <submittedName>
        <fullName evidence="7">Ferric iron ABC transporter, ATP-binding protein</fullName>
    </submittedName>
</protein>
<evidence type="ECO:0000256" key="2">
    <source>
        <dbReference type="ARBA" id="ARBA00022448"/>
    </source>
</evidence>
<evidence type="ECO:0000256" key="3">
    <source>
        <dbReference type="ARBA" id="ARBA00022741"/>
    </source>
</evidence>
<dbReference type="SUPFAM" id="SSF52540">
    <property type="entry name" value="P-loop containing nucleoside triphosphate hydrolases"/>
    <property type="match status" value="1"/>
</dbReference>
<dbReference type="InterPro" id="IPR017871">
    <property type="entry name" value="ABC_transporter-like_CS"/>
</dbReference>
<dbReference type="GO" id="GO:0022857">
    <property type="term" value="F:transmembrane transporter activity"/>
    <property type="evidence" value="ECO:0007669"/>
    <property type="project" value="InterPro"/>
</dbReference>
<evidence type="ECO:0000259" key="6">
    <source>
        <dbReference type="Pfam" id="PF08402"/>
    </source>
</evidence>
<dbReference type="SUPFAM" id="SSF50331">
    <property type="entry name" value="MOP-like"/>
    <property type="match status" value="1"/>
</dbReference>
<dbReference type="RefSeq" id="WP_023433730.1">
    <property type="nucleotide sequence ID" value="NZ_AWXZ01000039.1"/>
</dbReference>
<name>V4RDU1_9HYPH</name>
<dbReference type="eggNOG" id="COG3842">
    <property type="taxonomic scope" value="Bacteria"/>
</dbReference>
<evidence type="ECO:0000256" key="1">
    <source>
        <dbReference type="ARBA" id="ARBA00005417"/>
    </source>
</evidence>
<dbReference type="PANTHER" id="PTHR42781">
    <property type="entry name" value="SPERMIDINE/PUTRESCINE IMPORT ATP-BINDING PROTEIN POTA"/>
    <property type="match status" value="1"/>
</dbReference>
<dbReference type="GO" id="GO:0016887">
    <property type="term" value="F:ATP hydrolysis activity"/>
    <property type="evidence" value="ECO:0007669"/>
    <property type="project" value="InterPro"/>
</dbReference>
<dbReference type="InterPro" id="IPR013611">
    <property type="entry name" value="Transp-assoc_OB_typ2"/>
</dbReference>
<dbReference type="InterPro" id="IPR027417">
    <property type="entry name" value="P-loop_NTPase"/>
</dbReference>
<dbReference type="STRING" id="631454.N177_3612"/>
<dbReference type="GO" id="GO:0005524">
    <property type="term" value="F:ATP binding"/>
    <property type="evidence" value="ECO:0007669"/>
    <property type="project" value="UniProtKB-KW"/>
</dbReference>
<evidence type="ECO:0000259" key="5">
    <source>
        <dbReference type="Pfam" id="PF00005"/>
    </source>
</evidence>
<proteinExistence type="inferred from homology"/>
<dbReference type="PANTHER" id="PTHR42781:SF4">
    <property type="entry name" value="SPERMIDINE_PUTRESCINE IMPORT ATP-BINDING PROTEIN POTA"/>
    <property type="match status" value="1"/>
</dbReference>
<dbReference type="InterPro" id="IPR050093">
    <property type="entry name" value="ABC_SmlMolc_Importer"/>
</dbReference>
<feature type="domain" description="ABC transporter" evidence="5">
    <location>
        <begin position="12"/>
        <end position="63"/>
    </location>
</feature>
<evidence type="ECO:0000313" key="8">
    <source>
        <dbReference type="Proteomes" id="UP000017819"/>
    </source>
</evidence>
<dbReference type="Pfam" id="PF00005">
    <property type="entry name" value="ABC_tran"/>
    <property type="match status" value="1"/>
</dbReference>
<keyword evidence="3" id="KW-0547">Nucleotide-binding</keyword>
<dbReference type="Gene3D" id="3.40.50.300">
    <property type="entry name" value="P-loop containing nucleotide triphosphate hydrolases"/>
    <property type="match status" value="1"/>
</dbReference>
<gene>
    <name evidence="7" type="ORF">N177_3612</name>
</gene>
<feature type="domain" description="Transport-associated OB type 2" evidence="6">
    <location>
        <begin position="175"/>
        <end position="246"/>
    </location>
</feature>
<dbReference type="Proteomes" id="UP000017819">
    <property type="component" value="Unassembled WGS sequence"/>
</dbReference>
<keyword evidence="4 7" id="KW-0067">ATP-binding</keyword>
<comment type="caution">
    <text evidence="7">The sequence shown here is derived from an EMBL/GenBank/DDBJ whole genome shotgun (WGS) entry which is preliminary data.</text>
</comment>
<evidence type="ECO:0000256" key="4">
    <source>
        <dbReference type="ARBA" id="ARBA00022840"/>
    </source>
</evidence>
<organism evidence="7 8">
    <name type="scientific">Lutibaculum baratangense AMV1</name>
    <dbReference type="NCBI Taxonomy" id="631454"/>
    <lineage>
        <taxon>Bacteria</taxon>
        <taxon>Pseudomonadati</taxon>
        <taxon>Pseudomonadota</taxon>
        <taxon>Alphaproteobacteria</taxon>
        <taxon>Hyphomicrobiales</taxon>
        <taxon>Tepidamorphaceae</taxon>
        <taxon>Lutibaculum</taxon>
    </lineage>
</organism>
<sequence length="258" mass="28002">MFGLSDLPRAEAERSAMTALRRVGLEGYAELYPHLLSGGEQQRVALARAVAPRPRILLMDEPFSGLDARLRDDVREDTIAVLREIRATCIVVTHDPEEAMRMGDRIALMRKGRLAQAGTPEELYRRPADMAAARFFSPINEIQAVCEAGLISTPIGRLPAARSPQVGAGGGGVRVGLRPHHLRIVPMGEGARARVVGRRFLGEVEHVELVVEGVDERLQVRADAGAVPSIGTEVGVTFREEDALVFTADPDATDEMSP</sequence>
<dbReference type="InterPro" id="IPR003439">
    <property type="entry name" value="ABC_transporter-like_ATP-bd"/>
</dbReference>
<evidence type="ECO:0000313" key="7">
    <source>
        <dbReference type="EMBL" id="ESR23544.1"/>
    </source>
</evidence>
<dbReference type="InterPro" id="IPR008995">
    <property type="entry name" value="Mo/tungstate-bd_C_term_dom"/>
</dbReference>
<accession>V4RDU1</accession>
<dbReference type="AlphaFoldDB" id="V4RDU1"/>
<reference evidence="7 8" key="1">
    <citation type="journal article" date="2014" name="Genome Announc.">
        <title>Draft Genome Sequence of Lutibaculum baratangense Strain AMV1T, Isolated from a Mud Volcano in Andamans, India.</title>
        <authorList>
            <person name="Singh A."/>
            <person name="Sreenivas A."/>
            <person name="Sathyanarayana Reddy G."/>
            <person name="Pinnaka A.K."/>
            <person name="Shivaji S."/>
        </authorList>
    </citation>
    <scope>NUCLEOTIDE SEQUENCE [LARGE SCALE GENOMIC DNA]</scope>
    <source>
        <strain evidence="7 8">AMV1</strain>
    </source>
</reference>
<dbReference type="PROSITE" id="PS00211">
    <property type="entry name" value="ABC_TRANSPORTER_1"/>
    <property type="match status" value="1"/>
</dbReference>
<dbReference type="GO" id="GO:0043190">
    <property type="term" value="C:ATP-binding cassette (ABC) transporter complex"/>
    <property type="evidence" value="ECO:0007669"/>
    <property type="project" value="InterPro"/>
</dbReference>
<dbReference type="Pfam" id="PF08402">
    <property type="entry name" value="TOBE_2"/>
    <property type="match status" value="1"/>
</dbReference>
<keyword evidence="2" id="KW-0813">Transport</keyword>
<dbReference type="EMBL" id="AWXZ01000039">
    <property type="protein sequence ID" value="ESR23544.1"/>
    <property type="molecule type" value="Genomic_DNA"/>
</dbReference>
<comment type="similarity">
    <text evidence="1">Belongs to the ABC transporter superfamily.</text>
</comment>